<keyword evidence="2" id="KW-0645">Protease</keyword>
<keyword evidence="6" id="KW-1185">Reference proteome</keyword>
<organism evidence="5 6">
    <name type="scientific">Sphingomonas oleivorans</name>
    <dbReference type="NCBI Taxonomy" id="1735121"/>
    <lineage>
        <taxon>Bacteria</taxon>
        <taxon>Pseudomonadati</taxon>
        <taxon>Pseudomonadota</taxon>
        <taxon>Alphaproteobacteria</taxon>
        <taxon>Sphingomonadales</taxon>
        <taxon>Sphingomonadaceae</taxon>
        <taxon>Sphingomonas</taxon>
    </lineage>
</organism>
<keyword evidence="3" id="KW-0732">Signal</keyword>
<accession>A0A2T5FV70</accession>
<evidence type="ECO:0000313" key="5">
    <source>
        <dbReference type="EMBL" id="PTQ08858.1"/>
    </source>
</evidence>
<name>A0A2T5FV70_9SPHN</name>
<dbReference type="InterPro" id="IPR011042">
    <property type="entry name" value="6-blade_b-propeller_TolB-like"/>
</dbReference>
<dbReference type="SUPFAM" id="SSF82171">
    <property type="entry name" value="DPP6 N-terminal domain-like"/>
    <property type="match status" value="1"/>
</dbReference>
<dbReference type="Pfam" id="PF00326">
    <property type="entry name" value="Peptidase_S9"/>
    <property type="match status" value="1"/>
</dbReference>
<feature type="chain" id="PRO_5015532052" evidence="3">
    <location>
        <begin position="23"/>
        <end position="654"/>
    </location>
</feature>
<keyword evidence="1" id="KW-0378">Hydrolase</keyword>
<dbReference type="Gene3D" id="2.120.10.30">
    <property type="entry name" value="TolB, C-terminal domain"/>
    <property type="match status" value="2"/>
</dbReference>
<dbReference type="GO" id="GO:0006508">
    <property type="term" value="P:proteolysis"/>
    <property type="evidence" value="ECO:0007669"/>
    <property type="project" value="InterPro"/>
</dbReference>
<dbReference type="InterPro" id="IPR011659">
    <property type="entry name" value="WD40"/>
</dbReference>
<gene>
    <name evidence="5" type="ORF">CLG96_14840</name>
</gene>
<dbReference type="Gene3D" id="3.40.50.1820">
    <property type="entry name" value="alpha/beta hydrolase"/>
    <property type="match status" value="1"/>
</dbReference>
<sequence length="654" mass="71379">MLNILSCSVALAVLAAPAVAQAQASVAERQVGSATLQGVPPIPAEVSVAVQRYQNSRAALFEDWLPDGAMLIATRFGATQQLHRVAAPGAARTQITFHDEPVAGALTIPGTDHFVLTRDTGGDEWFQLYVKGLTGPAVQLTEPGTRNGSPVFSKDGSLLIWSRATRGSGRYALLALDPAAPGAPRVVHEADGAISPSDISADRTSLIFLRRISNRESRIFRLDLASGAVTRIAPDAGPAHYEAVRFAPGGRSIIAISDHDSDTRRLVEIDIATGRETVLTPGLKWDVEAYDLSDDGRSLAYSVNEDGYSRVVVQDRLTRRALPQPALPKGVLSALKFSPDGTKLALGLSTATSAGDVWSWDMARAELMRWTSSELGDLDPAALVEPELIRFKSFDGLSVPAFVYRPRKVPVGMKTPVIMDIHGGPESQTRPGWNYGAQYFADLLGATVILPNVRGSDGYGKRYLNLDNGPKREDSVKDIGALLDWIASQPDLDAKRVAVYGQSYGGYMSLAVMTHYADRLVGGVERYGISDFVSFMNNTEAYRRDNRRAEYGDERDPAMRAVFARISPMANVARITRPMLVMQGANDPRVPKSESDQVVARIRQNGVDAWYVVFADEGHGFLKKPNNDLRREVETIFLKRLFEISAPREYQPNR</sequence>
<evidence type="ECO:0000313" key="6">
    <source>
        <dbReference type="Proteomes" id="UP000244162"/>
    </source>
</evidence>
<protein>
    <submittedName>
        <fullName evidence="5">S9 family peptidase</fullName>
    </submittedName>
</protein>
<feature type="domain" description="Peptidase S9 prolyl oligopeptidase catalytic" evidence="4">
    <location>
        <begin position="439"/>
        <end position="642"/>
    </location>
</feature>
<dbReference type="InterPro" id="IPR029058">
    <property type="entry name" value="AB_hydrolase_fold"/>
</dbReference>
<dbReference type="OrthoDB" id="1094230at2"/>
<comment type="caution">
    <text evidence="5">The sequence shown here is derived from an EMBL/GenBank/DDBJ whole genome shotgun (WGS) entry which is preliminary data.</text>
</comment>
<dbReference type="EMBL" id="NWBU01000014">
    <property type="protein sequence ID" value="PTQ08858.1"/>
    <property type="molecule type" value="Genomic_DNA"/>
</dbReference>
<dbReference type="PANTHER" id="PTHR42776:SF27">
    <property type="entry name" value="DIPEPTIDYL PEPTIDASE FAMILY MEMBER 6"/>
    <property type="match status" value="1"/>
</dbReference>
<reference evidence="5 6" key="1">
    <citation type="submission" date="2017-09" db="EMBL/GenBank/DDBJ databases">
        <title>Sphingomonas panjinensis sp.nov., isolated from oil-contaminated soil.</title>
        <authorList>
            <person name="Wang L."/>
            <person name="Chen L."/>
        </authorList>
    </citation>
    <scope>NUCLEOTIDE SEQUENCE [LARGE SCALE GENOMIC DNA]</scope>
    <source>
        <strain evidence="5 6">FW-11</strain>
    </source>
</reference>
<dbReference type="AlphaFoldDB" id="A0A2T5FV70"/>
<dbReference type="InterPro" id="IPR001375">
    <property type="entry name" value="Peptidase_S9_cat"/>
</dbReference>
<proteinExistence type="predicted"/>
<dbReference type="RefSeq" id="WP_107969016.1">
    <property type="nucleotide sequence ID" value="NZ_NWBU01000014.1"/>
</dbReference>
<evidence type="ECO:0000256" key="2">
    <source>
        <dbReference type="ARBA" id="ARBA00022825"/>
    </source>
</evidence>
<dbReference type="Proteomes" id="UP000244162">
    <property type="component" value="Unassembled WGS sequence"/>
</dbReference>
<keyword evidence="2" id="KW-0720">Serine protease</keyword>
<dbReference type="PANTHER" id="PTHR42776">
    <property type="entry name" value="SERINE PEPTIDASE S9 FAMILY MEMBER"/>
    <property type="match status" value="1"/>
</dbReference>
<evidence type="ECO:0000259" key="4">
    <source>
        <dbReference type="Pfam" id="PF00326"/>
    </source>
</evidence>
<evidence type="ECO:0000256" key="3">
    <source>
        <dbReference type="SAM" id="SignalP"/>
    </source>
</evidence>
<dbReference type="GO" id="GO:0004252">
    <property type="term" value="F:serine-type endopeptidase activity"/>
    <property type="evidence" value="ECO:0007669"/>
    <property type="project" value="TreeGrafter"/>
</dbReference>
<dbReference type="SUPFAM" id="SSF53474">
    <property type="entry name" value="alpha/beta-Hydrolases"/>
    <property type="match status" value="1"/>
</dbReference>
<dbReference type="Pfam" id="PF07676">
    <property type="entry name" value="PD40"/>
    <property type="match status" value="1"/>
</dbReference>
<feature type="signal peptide" evidence="3">
    <location>
        <begin position="1"/>
        <end position="22"/>
    </location>
</feature>
<evidence type="ECO:0000256" key="1">
    <source>
        <dbReference type="ARBA" id="ARBA00022801"/>
    </source>
</evidence>